<gene>
    <name evidence="1" type="ORF">SCLCIDRAFT_1223588</name>
</gene>
<evidence type="ECO:0000313" key="2">
    <source>
        <dbReference type="Proteomes" id="UP000053989"/>
    </source>
</evidence>
<reference evidence="1 2" key="1">
    <citation type="submission" date="2014-04" db="EMBL/GenBank/DDBJ databases">
        <authorList>
            <consortium name="DOE Joint Genome Institute"/>
            <person name="Kuo A."/>
            <person name="Kohler A."/>
            <person name="Nagy L.G."/>
            <person name="Floudas D."/>
            <person name="Copeland A."/>
            <person name="Barry K.W."/>
            <person name="Cichocki N."/>
            <person name="Veneault-Fourrey C."/>
            <person name="LaButti K."/>
            <person name="Lindquist E.A."/>
            <person name="Lipzen A."/>
            <person name="Lundell T."/>
            <person name="Morin E."/>
            <person name="Murat C."/>
            <person name="Sun H."/>
            <person name="Tunlid A."/>
            <person name="Henrissat B."/>
            <person name="Grigoriev I.V."/>
            <person name="Hibbett D.S."/>
            <person name="Martin F."/>
            <person name="Nordberg H.P."/>
            <person name="Cantor M.N."/>
            <person name="Hua S.X."/>
        </authorList>
    </citation>
    <scope>NUCLEOTIDE SEQUENCE [LARGE SCALE GENOMIC DNA]</scope>
    <source>
        <strain evidence="1 2">Foug A</strain>
    </source>
</reference>
<dbReference type="EMBL" id="KN822205">
    <property type="protein sequence ID" value="KIM52639.1"/>
    <property type="molecule type" value="Genomic_DNA"/>
</dbReference>
<dbReference type="AlphaFoldDB" id="A0A0C3D8D7"/>
<evidence type="ECO:0000313" key="1">
    <source>
        <dbReference type="EMBL" id="KIM52639.1"/>
    </source>
</evidence>
<organism evidence="1 2">
    <name type="scientific">Scleroderma citrinum Foug A</name>
    <dbReference type="NCBI Taxonomy" id="1036808"/>
    <lineage>
        <taxon>Eukaryota</taxon>
        <taxon>Fungi</taxon>
        <taxon>Dikarya</taxon>
        <taxon>Basidiomycota</taxon>
        <taxon>Agaricomycotina</taxon>
        <taxon>Agaricomycetes</taxon>
        <taxon>Agaricomycetidae</taxon>
        <taxon>Boletales</taxon>
        <taxon>Sclerodermatineae</taxon>
        <taxon>Sclerodermataceae</taxon>
        <taxon>Scleroderma</taxon>
    </lineage>
</organism>
<proteinExistence type="predicted"/>
<dbReference type="InParanoid" id="A0A0C3D8D7"/>
<accession>A0A0C3D8D7</accession>
<reference evidence="2" key="2">
    <citation type="submission" date="2015-01" db="EMBL/GenBank/DDBJ databases">
        <title>Evolutionary Origins and Diversification of the Mycorrhizal Mutualists.</title>
        <authorList>
            <consortium name="DOE Joint Genome Institute"/>
            <consortium name="Mycorrhizal Genomics Consortium"/>
            <person name="Kohler A."/>
            <person name="Kuo A."/>
            <person name="Nagy L.G."/>
            <person name="Floudas D."/>
            <person name="Copeland A."/>
            <person name="Barry K.W."/>
            <person name="Cichocki N."/>
            <person name="Veneault-Fourrey C."/>
            <person name="LaButti K."/>
            <person name="Lindquist E.A."/>
            <person name="Lipzen A."/>
            <person name="Lundell T."/>
            <person name="Morin E."/>
            <person name="Murat C."/>
            <person name="Riley R."/>
            <person name="Ohm R."/>
            <person name="Sun H."/>
            <person name="Tunlid A."/>
            <person name="Henrissat B."/>
            <person name="Grigoriev I.V."/>
            <person name="Hibbett D.S."/>
            <person name="Martin F."/>
        </authorList>
    </citation>
    <scope>NUCLEOTIDE SEQUENCE [LARGE SCALE GENOMIC DNA]</scope>
    <source>
        <strain evidence="2">Foug A</strain>
    </source>
</reference>
<keyword evidence="2" id="KW-1185">Reference proteome</keyword>
<sequence>MSRTSDTDSISCSTSTCIRSVTSTSLYELERAIRKCQQAHRVQRSLARVQTRPTSICKREMMHYVMPCAPRFSSAQGKSEGKGWNTLFSNPMVYDPSFS</sequence>
<name>A0A0C3D8D7_9AGAM</name>
<dbReference type="HOGENOM" id="CLU_2321720_0_0_1"/>
<protein>
    <submittedName>
        <fullName evidence="1">Uncharacterized protein</fullName>
    </submittedName>
</protein>
<dbReference type="Proteomes" id="UP000053989">
    <property type="component" value="Unassembled WGS sequence"/>
</dbReference>